<evidence type="ECO:0000313" key="2">
    <source>
        <dbReference type="EMBL" id="CAA2625193.1"/>
    </source>
</evidence>
<evidence type="ECO:0000313" key="3">
    <source>
        <dbReference type="EMBL" id="CAA7401171.1"/>
    </source>
</evidence>
<dbReference type="AlphaFoldDB" id="A0A7I8KU50"/>
<accession>A0A7I8KU50</accession>
<keyword evidence="4" id="KW-1185">Reference proteome</keyword>
<reference evidence="3" key="1">
    <citation type="submission" date="2020-02" db="EMBL/GenBank/DDBJ databases">
        <authorList>
            <person name="Scholz U."/>
            <person name="Mascher M."/>
            <person name="Fiebig A."/>
        </authorList>
    </citation>
    <scope>NUCLEOTIDE SEQUENCE</scope>
</reference>
<dbReference type="EMBL" id="LR743596">
    <property type="protein sequence ID" value="CAA2625193.1"/>
    <property type="molecule type" value="Genomic_DNA"/>
</dbReference>
<name>A0A7I8KU50_SPIIN</name>
<evidence type="ECO:0000256" key="1">
    <source>
        <dbReference type="SAM" id="MobiDB-lite"/>
    </source>
</evidence>
<proteinExistence type="predicted"/>
<dbReference type="PANTHER" id="PTHR34206">
    <property type="entry name" value="OS06G0193300 PROTEIN"/>
    <property type="match status" value="1"/>
</dbReference>
<dbReference type="OrthoDB" id="581210at2759"/>
<evidence type="ECO:0000313" key="4">
    <source>
        <dbReference type="Proteomes" id="UP000663760"/>
    </source>
</evidence>
<gene>
    <name evidence="2" type="ORF">SI7747_09010971</name>
    <name evidence="3" type="ORF">SI8410_09011849</name>
</gene>
<organism evidence="3 4">
    <name type="scientific">Spirodela intermedia</name>
    <name type="common">Intermediate duckweed</name>
    <dbReference type="NCBI Taxonomy" id="51605"/>
    <lineage>
        <taxon>Eukaryota</taxon>
        <taxon>Viridiplantae</taxon>
        <taxon>Streptophyta</taxon>
        <taxon>Embryophyta</taxon>
        <taxon>Tracheophyta</taxon>
        <taxon>Spermatophyta</taxon>
        <taxon>Magnoliopsida</taxon>
        <taxon>Liliopsida</taxon>
        <taxon>Araceae</taxon>
        <taxon>Lemnoideae</taxon>
        <taxon>Spirodela</taxon>
    </lineage>
</organism>
<dbReference type="PANTHER" id="PTHR34206:SF1">
    <property type="entry name" value="OS10G0390701 PROTEIN"/>
    <property type="match status" value="1"/>
</dbReference>
<sequence length="131" mass="14432">MAINVCLGHAVFPRSQAEKATTGVPLIGNGQMNPRRQASNLLSSRAATKVKVFEDRAAGIVCYKDENGEVICEGYDEGPRYSRHSSPERDRRQRDVRDPPGFPEPRWTASNGGPRVLRINGFAAAQEADKH</sequence>
<feature type="compositionally biased region" description="Basic and acidic residues" evidence="1">
    <location>
        <begin position="77"/>
        <end position="98"/>
    </location>
</feature>
<dbReference type="EMBL" id="LR746272">
    <property type="protein sequence ID" value="CAA7401171.1"/>
    <property type="molecule type" value="Genomic_DNA"/>
</dbReference>
<dbReference type="Proteomes" id="UP000663760">
    <property type="component" value="Chromosome 9"/>
</dbReference>
<feature type="region of interest" description="Disordered" evidence="1">
    <location>
        <begin position="74"/>
        <end position="115"/>
    </location>
</feature>
<protein>
    <submittedName>
        <fullName evidence="3">Uncharacterized protein</fullName>
    </submittedName>
</protein>